<dbReference type="AlphaFoldDB" id="A0A383F3N0"/>
<organism evidence="1">
    <name type="scientific">marine metagenome</name>
    <dbReference type="NCBI Taxonomy" id="408172"/>
    <lineage>
        <taxon>unclassified sequences</taxon>
        <taxon>metagenomes</taxon>
        <taxon>ecological metagenomes</taxon>
    </lineage>
</organism>
<name>A0A383F3N0_9ZZZZ</name>
<reference evidence="1" key="1">
    <citation type="submission" date="2018-05" db="EMBL/GenBank/DDBJ databases">
        <authorList>
            <person name="Lanie J.A."/>
            <person name="Ng W.-L."/>
            <person name="Kazmierczak K.M."/>
            <person name="Andrzejewski T.M."/>
            <person name="Davidsen T.M."/>
            <person name="Wayne K.J."/>
            <person name="Tettelin H."/>
            <person name="Glass J.I."/>
            <person name="Rusch D."/>
            <person name="Podicherti R."/>
            <person name="Tsui H.-C.T."/>
            <person name="Winkler M.E."/>
        </authorList>
    </citation>
    <scope>NUCLEOTIDE SEQUENCE</scope>
</reference>
<evidence type="ECO:0000313" key="1">
    <source>
        <dbReference type="EMBL" id="SVE63591.1"/>
    </source>
</evidence>
<dbReference type="EMBL" id="UINC01231167">
    <property type="protein sequence ID" value="SVE63591.1"/>
    <property type="molecule type" value="Genomic_DNA"/>
</dbReference>
<feature type="non-terminal residue" evidence="1">
    <location>
        <position position="1"/>
    </location>
</feature>
<sequence length="42" mass="4466">VLEPYFTLQIGYGNGRQVTQVGGFDLTFPGLLGDSSGHPTLI</sequence>
<proteinExistence type="predicted"/>
<protein>
    <submittedName>
        <fullName evidence="1">Uncharacterized protein</fullName>
    </submittedName>
</protein>
<gene>
    <name evidence="1" type="ORF">METZ01_LOCUS516445</name>
</gene>
<feature type="non-terminal residue" evidence="1">
    <location>
        <position position="42"/>
    </location>
</feature>
<accession>A0A383F3N0</accession>